<feature type="domain" description="Microcin J25-processing protein McjB C-terminal" evidence="1">
    <location>
        <begin position="74"/>
        <end position="181"/>
    </location>
</feature>
<reference evidence="2 3" key="1">
    <citation type="submission" date="2020-07" db="EMBL/GenBank/DDBJ databases">
        <title>Bradyrhizobium diversity isolated from nodules of indigenous legumes of Western Australia.</title>
        <authorList>
            <person name="Klepa M.S."/>
        </authorList>
    </citation>
    <scope>NUCLEOTIDE SEQUENCE [LARGE SCALE GENOMIC DNA]</scope>
    <source>
        <strain evidence="2 3">CNPSo 4010</strain>
    </source>
</reference>
<dbReference type="EMBL" id="JACCHP010000001">
    <property type="protein sequence ID" value="MBH5396456.1"/>
    <property type="molecule type" value="Genomic_DNA"/>
</dbReference>
<dbReference type="RefSeq" id="WP_197957876.1">
    <property type="nucleotide sequence ID" value="NZ_JACCHP010000001.1"/>
</dbReference>
<organism evidence="2 3">
    <name type="scientific">Bradyrhizobium agreste</name>
    <dbReference type="NCBI Taxonomy" id="2751811"/>
    <lineage>
        <taxon>Bacteria</taxon>
        <taxon>Pseudomonadati</taxon>
        <taxon>Pseudomonadota</taxon>
        <taxon>Alphaproteobacteria</taxon>
        <taxon>Hyphomicrobiales</taxon>
        <taxon>Nitrobacteraceae</taxon>
        <taxon>Bradyrhizobium</taxon>
    </lineage>
</organism>
<evidence type="ECO:0000313" key="2">
    <source>
        <dbReference type="EMBL" id="MBH5396456.1"/>
    </source>
</evidence>
<proteinExistence type="predicted"/>
<name>A0ABS0PGZ5_9BRAD</name>
<keyword evidence="3" id="KW-1185">Reference proteome</keyword>
<gene>
    <name evidence="2" type="ORF">HZZ13_01330</name>
</gene>
<dbReference type="InterPro" id="IPR032708">
    <property type="entry name" value="McjB_C"/>
</dbReference>
<evidence type="ECO:0000313" key="3">
    <source>
        <dbReference type="Proteomes" id="UP000807370"/>
    </source>
</evidence>
<comment type="caution">
    <text evidence="2">The sequence shown here is derived from an EMBL/GenBank/DDBJ whole genome shotgun (WGS) entry which is preliminary data.</text>
</comment>
<sequence length="185" mass="21368">MSDIFHAWSNGRWISLDLQSNRYSMASTSAACPEERERLTETTAKLRDCLSSPPAFLPPLHLVWHYARAAHAARFIRSQTIARQLDFLRASRRGTAPASMGVERIHYYASVFQHLRNLRFRRPRCLEDSIGGYLFFYPYIPSLELLVGVKQPPFRAHAWLQSGDLILNDAKRAVEDYSVILRFEK</sequence>
<accession>A0ABS0PGZ5</accession>
<dbReference type="Pfam" id="PF13471">
    <property type="entry name" value="Transglut_core3"/>
    <property type="match status" value="1"/>
</dbReference>
<dbReference type="InterPro" id="IPR053521">
    <property type="entry name" value="McjB-like"/>
</dbReference>
<evidence type="ECO:0000259" key="1">
    <source>
        <dbReference type="Pfam" id="PF13471"/>
    </source>
</evidence>
<dbReference type="Proteomes" id="UP000807370">
    <property type="component" value="Unassembled WGS sequence"/>
</dbReference>
<protein>
    <submittedName>
        <fullName evidence="2">Lasso peptide biosynthesis B2 protein</fullName>
    </submittedName>
</protein>
<dbReference type="NCBIfam" id="NF033537">
    <property type="entry name" value="lasso_biosyn_B2"/>
    <property type="match status" value="1"/>
</dbReference>